<accession>A0A9J5W6B3</accession>
<dbReference type="EMBL" id="JACXVP010000012">
    <property type="protein sequence ID" value="KAG5570985.1"/>
    <property type="molecule type" value="Genomic_DNA"/>
</dbReference>
<evidence type="ECO:0000313" key="3">
    <source>
        <dbReference type="Proteomes" id="UP000824120"/>
    </source>
</evidence>
<organism evidence="2 3">
    <name type="scientific">Solanum commersonii</name>
    <name type="common">Commerson's wild potato</name>
    <name type="synonym">Commerson's nightshade</name>
    <dbReference type="NCBI Taxonomy" id="4109"/>
    <lineage>
        <taxon>Eukaryota</taxon>
        <taxon>Viridiplantae</taxon>
        <taxon>Streptophyta</taxon>
        <taxon>Embryophyta</taxon>
        <taxon>Tracheophyta</taxon>
        <taxon>Spermatophyta</taxon>
        <taxon>Magnoliopsida</taxon>
        <taxon>eudicotyledons</taxon>
        <taxon>Gunneridae</taxon>
        <taxon>Pentapetalae</taxon>
        <taxon>asterids</taxon>
        <taxon>lamiids</taxon>
        <taxon>Solanales</taxon>
        <taxon>Solanaceae</taxon>
        <taxon>Solanoideae</taxon>
        <taxon>Solaneae</taxon>
        <taxon>Solanum</taxon>
    </lineage>
</organism>
<feature type="region of interest" description="Disordered" evidence="1">
    <location>
        <begin position="1"/>
        <end position="24"/>
    </location>
</feature>
<keyword evidence="3" id="KW-1185">Reference proteome</keyword>
<evidence type="ECO:0000256" key="1">
    <source>
        <dbReference type="SAM" id="MobiDB-lite"/>
    </source>
</evidence>
<gene>
    <name evidence="2" type="ORF">H5410_060751</name>
</gene>
<evidence type="ECO:0000313" key="2">
    <source>
        <dbReference type="EMBL" id="KAG5570985.1"/>
    </source>
</evidence>
<dbReference type="Proteomes" id="UP000824120">
    <property type="component" value="Chromosome 12"/>
</dbReference>
<dbReference type="OrthoDB" id="1328154at2759"/>
<proteinExistence type="predicted"/>
<dbReference type="AlphaFoldDB" id="A0A9J5W6B3"/>
<reference evidence="2 3" key="1">
    <citation type="submission" date="2020-09" db="EMBL/GenBank/DDBJ databases">
        <title>De no assembly of potato wild relative species, Solanum commersonii.</title>
        <authorList>
            <person name="Cho K."/>
        </authorList>
    </citation>
    <scope>NUCLEOTIDE SEQUENCE [LARGE SCALE GENOMIC DNA]</scope>
    <source>
        <strain evidence="2">LZ3.2</strain>
        <tissue evidence="2">Leaf</tissue>
    </source>
</reference>
<name>A0A9J5W6B3_SOLCO</name>
<sequence>MEPKAKNVAGSKQSRKGEASGSKMGTSLKIWEKGSGAEQFSLEVLLWRVRTRFLRAQGIEEAVDLAIAFHPDLTERQARDDSVIARMFGMAKLQQQIGGRPITEEEIETMAELYRLTESAAFLCRTGPAFLEPLDDDEAIDDE</sequence>
<comment type="caution">
    <text evidence="2">The sequence shown here is derived from an EMBL/GenBank/DDBJ whole genome shotgun (WGS) entry which is preliminary data.</text>
</comment>
<protein>
    <submittedName>
        <fullName evidence="2">Uncharacterized protein</fullName>
    </submittedName>
</protein>